<keyword evidence="3" id="KW-1185">Reference proteome</keyword>
<gene>
    <name evidence="2" type="ORF">PEP31012_00107</name>
</gene>
<protein>
    <submittedName>
        <fullName evidence="2">Uncharacterized protein</fullName>
    </submittedName>
</protein>
<accession>A0A5E4RD26</accession>
<evidence type="ECO:0000313" key="3">
    <source>
        <dbReference type="Proteomes" id="UP000400981"/>
    </source>
</evidence>
<reference evidence="2 3" key="1">
    <citation type="submission" date="2019-08" db="EMBL/GenBank/DDBJ databases">
        <authorList>
            <person name="Peeters C."/>
        </authorList>
    </citation>
    <scope>NUCLEOTIDE SEQUENCE [LARGE SCALE GENOMIC DNA]</scope>
    <source>
        <strain evidence="2 3">LMG 31012</strain>
    </source>
</reference>
<dbReference type="EMBL" id="CABPSH010000001">
    <property type="protein sequence ID" value="VVD61147.1"/>
    <property type="molecule type" value="Genomic_DNA"/>
</dbReference>
<organism evidence="2 3">
    <name type="scientific">Pandoraea eparura</name>
    <dbReference type="NCBI Taxonomy" id="2508291"/>
    <lineage>
        <taxon>Bacteria</taxon>
        <taxon>Pseudomonadati</taxon>
        <taxon>Pseudomonadota</taxon>
        <taxon>Betaproteobacteria</taxon>
        <taxon>Burkholderiales</taxon>
        <taxon>Burkholderiaceae</taxon>
        <taxon>Pandoraea</taxon>
    </lineage>
</organism>
<dbReference type="AlphaFoldDB" id="A0A5E4RD26"/>
<feature type="region of interest" description="Disordered" evidence="1">
    <location>
        <begin position="69"/>
        <end position="89"/>
    </location>
</feature>
<evidence type="ECO:0000256" key="1">
    <source>
        <dbReference type="SAM" id="MobiDB-lite"/>
    </source>
</evidence>
<evidence type="ECO:0000313" key="2">
    <source>
        <dbReference type="EMBL" id="VVD61147.1"/>
    </source>
</evidence>
<sequence length="89" mass="9513">MDKCDYPHARPSQRRHLGPNFLVEAVADALVEQQCEHVATEFRVVGVAAQDAGGLVEVAFKLASGGNAPRFPQSAEVETKRPWPAAASG</sequence>
<name>A0A5E4RD26_9BURK</name>
<dbReference type="Proteomes" id="UP000400981">
    <property type="component" value="Unassembled WGS sequence"/>
</dbReference>
<proteinExistence type="predicted"/>